<dbReference type="EMBL" id="CP143814">
    <property type="protein sequence ID" value="WVO23847.1"/>
    <property type="molecule type" value="Genomic_DNA"/>
</dbReference>
<evidence type="ECO:0000256" key="1">
    <source>
        <dbReference type="SAM" id="MobiDB-lite"/>
    </source>
</evidence>
<gene>
    <name evidence="2" type="ORF">IAS62_005204</name>
</gene>
<evidence type="ECO:0000313" key="2">
    <source>
        <dbReference type="EMBL" id="WVO23847.1"/>
    </source>
</evidence>
<protein>
    <submittedName>
        <fullName evidence="2">Uncharacterized protein</fullName>
    </submittedName>
</protein>
<proteinExistence type="predicted"/>
<feature type="region of interest" description="Disordered" evidence="1">
    <location>
        <begin position="429"/>
        <end position="468"/>
    </location>
</feature>
<dbReference type="GeneID" id="89991974"/>
<feature type="compositionally biased region" description="Polar residues" evidence="1">
    <location>
        <begin position="199"/>
        <end position="218"/>
    </location>
</feature>
<name>A0ABZ2AZM1_9TREE</name>
<evidence type="ECO:0000313" key="3">
    <source>
        <dbReference type="Proteomes" id="UP001432216"/>
    </source>
</evidence>
<keyword evidence="3" id="KW-1185">Reference proteome</keyword>
<accession>A0ABZ2AZM1</accession>
<dbReference type="Proteomes" id="UP001432216">
    <property type="component" value="Chromosome 9"/>
</dbReference>
<sequence length="468" mass="50628">MAYSARGGKSKADITFQDFLRAEAHLNRPRQCQKCYQYWPWATFRLEKTGAHPLFCLRCSRPDLYRKHWKATHDEMRSLIDTAAKIQKENLGPKGTVKTNFASSFSIPPQTAASTSQIIPPVFVAEGETVIRPPTLAQDRTNLSATLISGVPPGFGNAPFVGAAAYPLQSTVQNPSSSTAASSSHLGRYAQPSYPVGRPQQTLGIPTHSSLQSSSAPVNSFGAPPNAFGQPFLRTFPAAAGAINSIGTPHYPSNVPREHVNIYLPGYSPYQLPLRRFNVTKLPEEAVLLLSQKPDELRALNEPPRSLLWLQLICVPASPSSVLPLSQIMRSYLSFIYHDKAVAAPVHPPLLPADFINVMRNLWPKIRYAGGERGTEVFCIGLALRTERRQITSGPDAEVENTRSPKTGPAAVSTRGGNVGEAAIATSSAAVSTTTAQPVEPITTPVGASSQDVRVPPSQGHRAVWGKE</sequence>
<feature type="region of interest" description="Disordered" evidence="1">
    <location>
        <begin position="172"/>
        <end position="218"/>
    </location>
</feature>
<reference evidence="2 3" key="1">
    <citation type="submission" date="2024-01" db="EMBL/GenBank/DDBJ databases">
        <title>Comparative genomics of Cryptococcus and Kwoniella reveals pathogenesis evolution and contrasting modes of karyotype evolution via chromosome fusion or intercentromeric recombination.</title>
        <authorList>
            <person name="Coelho M.A."/>
            <person name="David-Palma M."/>
            <person name="Shea T."/>
            <person name="Bowers K."/>
            <person name="McGinley-Smith S."/>
            <person name="Mohammad A.W."/>
            <person name="Gnirke A."/>
            <person name="Yurkov A.M."/>
            <person name="Nowrousian M."/>
            <person name="Sun S."/>
            <person name="Cuomo C.A."/>
            <person name="Heitman J."/>
        </authorList>
    </citation>
    <scope>NUCLEOTIDE SEQUENCE [LARGE SCALE GENOMIC DNA]</scope>
    <source>
        <strain evidence="2 3">7685027</strain>
    </source>
</reference>
<dbReference type="RefSeq" id="XP_064723086.1">
    <property type="nucleotide sequence ID" value="XM_064867014.1"/>
</dbReference>
<organism evidence="2 3">
    <name type="scientific">Cryptococcus decagattii</name>
    <dbReference type="NCBI Taxonomy" id="1859122"/>
    <lineage>
        <taxon>Eukaryota</taxon>
        <taxon>Fungi</taxon>
        <taxon>Dikarya</taxon>
        <taxon>Basidiomycota</taxon>
        <taxon>Agaricomycotina</taxon>
        <taxon>Tremellomycetes</taxon>
        <taxon>Tremellales</taxon>
        <taxon>Cryptococcaceae</taxon>
        <taxon>Cryptococcus</taxon>
        <taxon>Cryptococcus gattii species complex</taxon>
    </lineage>
</organism>
<feature type="region of interest" description="Disordered" evidence="1">
    <location>
        <begin position="391"/>
        <end position="417"/>
    </location>
</feature>